<dbReference type="Gene3D" id="2.40.170.20">
    <property type="entry name" value="TonB-dependent receptor, beta-barrel domain"/>
    <property type="match status" value="1"/>
</dbReference>
<dbReference type="InterPro" id="IPR039426">
    <property type="entry name" value="TonB-dep_rcpt-like"/>
</dbReference>
<dbReference type="RefSeq" id="WP_096451680.1">
    <property type="nucleotide sequence ID" value="NZ_JBHSOG010000024.1"/>
</dbReference>
<evidence type="ECO:0000256" key="3">
    <source>
        <dbReference type="ARBA" id="ARBA00022448"/>
    </source>
</evidence>
<keyword evidence="7 10" id="KW-0472">Membrane</keyword>
<reference evidence="15" key="1">
    <citation type="journal article" date="2019" name="Int. J. Syst. Evol. Microbiol.">
        <title>The Global Catalogue of Microorganisms (GCM) 10K type strain sequencing project: providing services to taxonomists for standard genome sequencing and annotation.</title>
        <authorList>
            <consortium name="The Broad Institute Genomics Platform"/>
            <consortium name="The Broad Institute Genome Sequencing Center for Infectious Disease"/>
            <person name="Wu L."/>
            <person name="Ma J."/>
        </authorList>
    </citation>
    <scope>NUCLEOTIDE SEQUENCE [LARGE SCALE GENOMIC DNA]</scope>
    <source>
        <strain evidence="15">SHR3</strain>
    </source>
</reference>
<evidence type="ECO:0000256" key="7">
    <source>
        <dbReference type="ARBA" id="ARBA00023136"/>
    </source>
</evidence>
<dbReference type="InterPro" id="IPR036942">
    <property type="entry name" value="Beta-barrel_TonB_sf"/>
</dbReference>
<keyword evidence="15" id="KW-1185">Reference proteome</keyword>
<keyword evidence="3 10" id="KW-0813">Transport</keyword>
<keyword evidence="5 10" id="KW-0812">Transmembrane</keyword>
<feature type="domain" description="TonB-dependent receptor-like beta-barrel" evidence="12">
    <location>
        <begin position="206"/>
        <end position="638"/>
    </location>
</feature>
<evidence type="ECO:0000256" key="10">
    <source>
        <dbReference type="PROSITE-ProRule" id="PRU01360"/>
    </source>
</evidence>
<evidence type="ECO:0000256" key="11">
    <source>
        <dbReference type="RuleBase" id="RU003357"/>
    </source>
</evidence>
<dbReference type="Gene3D" id="2.170.130.10">
    <property type="entry name" value="TonB-dependent receptor, plug domain"/>
    <property type="match status" value="1"/>
</dbReference>
<evidence type="ECO:0000256" key="8">
    <source>
        <dbReference type="ARBA" id="ARBA00023170"/>
    </source>
</evidence>
<dbReference type="Pfam" id="PF00593">
    <property type="entry name" value="TonB_dep_Rec_b-barrel"/>
    <property type="match status" value="1"/>
</dbReference>
<organism evidence="14 15">
    <name type="scientific">Thauera sinica</name>
    <dbReference type="NCBI Taxonomy" id="2665146"/>
    <lineage>
        <taxon>Bacteria</taxon>
        <taxon>Pseudomonadati</taxon>
        <taxon>Pseudomonadota</taxon>
        <taxon>Betaproteobacteria</taxon>
        <taxon>Rhodocyclales</taxon>
        <taxon>Zoogloeaceae</taxon>
        <taxon>Thauera</taxon>
    </lineage>
</organism>
<dbReference type="SUPFAM" id="SSF56935">
    <property type="entry name" value="Porins"/>
    <property type="match status" value="1"/>
</dbReference>
<dbReference type="EMBL" id="JBHSOG010000024">
    <property type="protein sequence ID" value="MFC5769192.1"/>
    <property type="molecule type" value="Genomic_DNA"/>
</dbReference>
<keyword evidence="6 11" id="KW-0798">TonB box</keyword>
<dbReference type="PROSITE" id="PS52016">
    <property type="entry name" value="TONB_DEPENDENT_REC_3"/>
    <property type="match status" value="1"/>
</dbReference>
<dbReference type="Pfam" id="PF07715">
    <property type="entry name" value="Plug"/>
    <property type="match status" value="1"/>
</dbReference>
<proteinExistence type="inferred from homology"/>
<dbReference type="PANTHER" id="PTHR30069">
    <property type="entry name" value="TONB-DEPENDENT OUTER MEMBRANE RECEPTOR"/>
    <property type="match status" value="1"/>
</dbReference>
<keyword evidence="4 10" id="KW-1134">Transmembrane beta strand</keyword>
<dbReference type="InterPro" id="IPR037066">
    <property type="entry name" value="Plug_dom_sf"/>
</dbReference>
<accession>A0ABW1APK0</accession>
<name>A0ABW1APK0_9RHOO</name>
<evidence type="ECO:0000259" key="12">
    <source>
        <dbReference type="Pfam" id="PF00593"/>
    </source>
</evidence>
<keyword evidence="9 10" id="KW-0998">Cell outer membrane</keyword>
<evidence type="ECO:0000313" key="15">
    <source>
        <dbReference type="Proteomes" id="UP001595974"/>
    </source>
</evidence>
<keyword evidence="8 14" id="KW-0675">Receptor</keyword>
<evidence type="ECO:0000256" key="6">
    <source>
        <dbReference type="ARBA" id="ARBA00023077"/>
    </source>
</evidence>
<evidence type="ECO:0000259" key="13">
    <source>
        <dbReference type="Pfam" id="PF07715"/>
    </source>
</evidence>
<comment type="similarity">
    <text evidence="2 10 11">Belongs to the TonB-dependent receptor family.</text>
</comment>
<evidence type="ECO:0000256" key="2">
    <source>
        <dbReference type="ARBA" id="ARBA00009810"/>
    </source>
</evidence>
<evidence type="ECO:0000256" key="9">
    <source>
        <dbReference type="ARBA" id="ARBA00023237"/>
    </source>
</evidence>
<evidence type="ECO:0000256" key="4">
    <source>
        <dbReference type="ARBA" id="ARBA00022452"/>
    </source>
</evidence>
<dbReference type="InterPro" id="IPR000531">
    <property type="entry name" value="Beta-barrel_TonB"/>
</dbReference>
<dbReference type="Proteomes" id="UP001595974">
    <property type="component" value="Unassembled WGS sequence"/>
</dbReference>
<evidence type="ECO:0000313" key="14">
    <source>
        <dbReference type="EMBL" id="MFC5769192.1"/>
    </source>
</evidence>
<sequence>MHTAGATLALPSAAAAGDVFFDDIPIVLTASRLAQSPIDAPAAVTIIDREMIAASGFTEIHDLLRLVPGFLVAQWPEGSPTVANHGLGDAYNGRVKVMIDGRTVNSPMRGNANWRELPVRTDDIERIEVVRGPNGAAYGANAFQGVVNIITRAPATEDGLTLISRIGQDGFYDHGVRLSGQPDGAVDWRLSGSRRAARTFRSPAENDGMANPQERFVLDTVNFSASTQLSPNDELRLQLGMSDGVHERGTPGSVADPIGEESFRANYLHLAWTRSFGAESDFTLQYYRQSEHVRPGKLAVAELGGRRTRLAVVDVDLDTTRDDLELQYSTRLDPAWQMMIGAGVRQESVRSRDYFNTRGTLYARHAQVFGSLTWQPVEWLKINAGGTFEKHDYSGDLFSPRLAFNIALSQQSSLRLSGGVAYRAPTLLQSDAEQVYREDGAIKALGLRATQRLQPERVRYAELGYVALLADLGLNLDVRVFHESYERYIDERTCWNPAIAADGTVTPLDPNNPLGRLPCRALPPSGYLPYEQTRPQRSSEMLNSGAFVMDGAEFSVDWRRPGWGRVVLSQAFIEIDAGKGVLDEDIEVSAPQAVTSLLLIKELPDRWRASIGYYHNEKMKWLNQGDVVPPRDRVDLKVSRSFGPARSDNEFAITAQSVGGRYPEFHEGKYRAEPQLFASLRLSW</sequence>
<evidence type="ECO:0000256" key="1">
    <source>
        <dbReference type="ARBA" id="ARBA00004571"/>
    </source>
</evidence>
<dbReference type="PANTHER" id="PTHR30069:SF27">
    <property type="entry name" value="BLL4766 PROTEIN"/>
    <property type="match status" value="1"/>
</dbReference>
<dbReference type="InterPro" id="IPR012910">
    <property type="entry name" value="Plug_dom"/>
</dbReference>
<evidence type="ECO:0000256" key="5">
    <source>
        <dbReference type="ARBA" id="ARBA00022692"/>
    </source>
</evidence>
<comment type="subcellular location">
    <subcellularLocation>
        <location evidence="1 10">Cell outer membrane</location>
        <topology evidence="1 10">Multi-pass membrane protein</topology>
    </subcellularLocation>
</comment>
<comment type="caution">
    <text evidence="14">The sequence shown here is derived from an EMBL/GenBank/DDBJ whole genome shotgun (WGS) entry which is preliminary data.</text>
</comment>
<feature type="domain" description="TonB-dependent receptor plug" evidence="13">
    <location>
        <begin position="38"/>
        <end position="146"/>
    </location>
</feature>
<protein>
    <submittedName>
        <fullName evidence="14">TonB-dependent receptor plug domain-containing protein</fullName>
    </submittedName>
</protein>
<gene>
    <name evidence="14" type="ORF">ACFPTN_07375</name>
</gene>